<protein>
    <submittedName>
        <fullName evidence="1">Uncharacterized protein</fullName>
    </submittedName>
</protein>
<dbReference type="Proteomes" id="UP000002412">
    <property type="component" value="Chromosome"/>
</dbReference>
<name>A0A0U1R013_YERP3</name>
<evidence type="ECO:0000313" key="1">
    <source>
        <dbReference type="EMBL" id="ABS48418.1"/>
    </source>
</evidence>
<organism evidence="1 2">
    <name type="scientific">Yersinia pseudotuberculosis serotype O:1b (strain IP 31758)</name>
    <dbReference type="NCBI Taxonomy" id="349747"/>
    <lineage>
        <taxon>Bacteria</taxon>
        <taxon>Pseudomonadati</taxon>
        <taxon>Pseudomonadota</taxon>
        <taxon>Gammaproteobacteria</taxon>
        <taxon>Enterobacterales</taxon>
        <taxon>Yersiniaceae</taxon>
        <taxon>Yersinia</taxon>
    </lineage>
</organism>
<dbReference type="EMBL" id="CP000720">
    <property type="protein sequence ID" value="ABS48418.1"/>
    <property type="molecule type" value="Genomic_DNA"/>
</dbReference>
<dbReference type="AlphaFoldDB" id="A0A0U1R013"/>
<evidence type="ECO:0000313" key="2">
    <source>
        <dbReference type="Proteomes" id="UP000002412"/>
    </source>
</evidence>
<dbReference type="HOGENOM" id="CLU_3298961_0_0_6"/>
<gene>
    <name evidence="1" type="ordered locus">YpsIP31758_4067</name>
</gene>
<reference evidence="1 2" key="1">
    <citation type="journal article" date="2007" name="PLoS Genet.">
        <title>The complete genome sequence of Yersinia pseudotuberculosis IP31758, the causative agent of Far East scarlet-like fever.</title>
        <authorList>
            <person name="Eppinger M."/>
            <person name="Rosovitz M.J."/>
            <person name="Fricke W.F."/>
            <person name="Rasko D.A."/>
            <person name="Kokorina G."/>
            <person name="Fayolle C."/>
            <person name="Lindler L.E."/>
            <person name="Carniel E."/>
            <person name="Ravel J."/>
        </authorList>
    </citation>
    <scope>NUCLEOTIDE SEQUENCE [LARGE SCALE GENOMIC DNA]</scope>
    <source>
        <strain evidence="1 2">IP 31758</strain>
    </source>
</reference>
<proteinExistence type="predicted"/>
<accession>A0A0U1R013</accession>
<dbReference type="KEGG" id="ypi:YpsIP31758_4067"/>
<sequence>MTQGPMRIISLFLFGVAANLMATPIAFPSYFKLHVRWLRS</sequence>